<evidence type="ECO:0000313" key="3">
    <source>
        <dbReference type="Proteomes" id="UP000308707"/>
    </source>
</evidence>
<dbReference type="SUPFAM" id="SSF53067">
    <property type="entry name" value="Actin-like ATPase domain"/>
    <property type="match status" value="1"/>
</dbReference>
<keyword evidence="1" id="KW-0812">Transmembrane</keyword>
<dbReference type="RefSeq" id="WP_137267468.1">
    <property type="nucleotide sequence ID" value="NZ_SZUA01000002.1"/>
</dbReference>
<gene>
    <name evidence="2" type="ORF">FCE95_13285</name>
</gene>
<dbReference type="Proteomes" id="UP000308707">
    <property type="component" value="Unassembled WGS sequence"/>
</dbReference>
<dbReference type="PANTHER" id="PTHR40278:SF1">
    <property type="entry name" value="DNA UTILIZATION PROTEIN HOFN"/>
    <property type="match status" value="1"/>
</dbReference>
<feature type="transmembrane region" description="Helical" evidence="1">
    <location>
        <begin position="23"/>
        <end position="42"/>
    </location>
</feature>
<dbReference type="PANTHER" id="PTHR40278">
    <property type="entry name" value="DNA UTILIZATION PROTEIN HOFN"/>
    <property type="match status" value="1"/>
</dbReference>
<reference evidence="2 3" key="1">
    <citation type="submission" date="2019-04" db="EMBL/GenBank/DDBJ databases">
        <title>Reference strain of H23.</title>
        <authorList>
            <person name="Luo X."/>
        </authorList>
    </citation>
    <scope>NUCLEOTIDE SEQUENCE [LARGE SCALE GENOMIC DNA]</scope>
    <source>
        <strain evidence="2 3">H23</strain>
    </source>
</reference>
<dbReference type="InterPro" id="IPR007813">
    <property type="entry name" value="PilN"/>
</dbReference>
<evidence type="ECO:0000256" key="1">
    <source>
        <dbReference type="SAM" id="Phobius"/>
    </source>
</evidence>
<dbReference type="InterPro" id="IPR052534">
    <property type="entry name" value="Extracell_DNA_Util/SecSys_Comp"/>
</dbReference>
<feature type="transmembrane region" description="Helical" evidence="1">
    <location>
        <begin position="216"/>
        <end position="236"/>
    </location>
</feature>
<dbReference type="InterPro" id="IPR043129">
    <property type="entry name" value="ATPase_NBD"/>
</dbReference>
<dbReference type="Pfam" id="PF05137">
    <property type="entry name" value="PilN"/>
    <property type="match status" value="1"/>
</dbReference>
<dbReference type="AlphaFoldDB" id="A0A4U5JSL4"/>
<organism evidence="2 3">
    <name type="scientific">Luteimonas gilva</name>
    <dbReference type="NCBI Taxonomy" id="2572684"/>
    <lineage>
        <taxon>Bacteria</taxon>
        <taxon>Pseudomonadati</taxon>
        <taxon>Pseudomonadota</taxon>
        <taxon>Gammaproteobacteria</taxon>
        <taxon>Lysobacterales</taxon>
        <taxon>Lysobacteraceae</taxon>
        <taxon>Luteimonas</taxon>
    </lineage>
</organism>
<comment type="caution">
    <text evidence="2">The sequence shown here is derived from an EMBL/GenBank/DDBJ whole genome shotgun (WGS) entry which is preliminary data.</text>
</comment>
<protein>
    <submittedName>
        <fullName evidence="2">PilN domain-containing protein</fullName>
    </submittedName>
</protein>
<keyword evidence="1" id="KW-1133">Transmembrane helix</keyword>
<dbReference type="Gene3D" id="3.30.420.380">
    <property type="match status" value="1"/>
</dbReference>
<name>A0A4U5JSL4_9GAMM</name>
<keyword evidence="3" id="KW-1185">Reference proteome</keyword>
<dbReference type="OrthoDB" id="5621075at2"/>
<keyword evidence="1" id="KW-0472">Membrane</keyword>
<proteinExistence type="predicted"/>
<sequence>MNALRDSLGGFGARLRPGAGGFFAWWGASLASWLPGSWRAVFGLARDRLLLSGGAEQLQLRLQTLDGIRDIGSVPLPASAEGDDPLPRLLAPAIADLPRWYLLPAAASLRRRVTLPAAAAERLRDVLAFEIDRQTPFAADAVYFDARVAERRGDGQIVAELVAVPKPVMDAALAALGAPAASLAGVDVAGESGVPLGVNLLPMPRRQRGADPARRWNWILAAVALLALAAGLWQILDNRRAAAAEFEKQVSARAAEARRVGQQRQQLLDMVEGSAFLERTRGGRPTMIAVIDELSRRIPDNTYLEKLSMENGQLQLIGFSSDASGLVQKLEGSKLWRSPALAGALQPDPRSGRDRFTMTAELAIAASEQAKKPGDADAQRPR</sequence>
<accession>A0A4U5JSL4</accession>
<evidence type="ECO:0000313" key="2">
    <source>
        <dbReference type="EMBL" id="TKR31037.1"/>
    </source>
</evidence>
<dbReference type="EMBL" id="SZUA01000002">
    <property type="protein sequence ID" value="TKR31037.1"/>
    <property type="molecule type" value="Genomic_DNA"/>
</dbReference>